<proteinExistence type="predicted"/>
<sequence length="41" mass="4777">MMNWLRSICLPVYCRRMRKDCEVAIFIDLPKATEGSDTISL</sequence>
<organism evidence="1 2">
    <name type="scientific">Ranitomeya imitator</name>
    <name type="common">mimic poison frog</name>
    <dbReference type="NCBI Taxonomy" id="111125"/>
    <lineage>
        <taxon>Eukaryota</taxon>
        <taxon>Metazoa</taxon>
        <taxon>Chordata</taxon>
        <taxon>Craniata</taxon>
        <taxon>Vertebrata</taxon>
        <taxon>Euteleostomi</taxon>
        <taxon>Amphibia</taxon>
        <taxon>Batrachia</taxon>
        <taxon>Anura</taxon>
        <taxon>Neobatrachia</taxon>
        <taxon>Hyloidea</taxon>
        <taxon>Dendrobatidae</taxon>
        <taxon>Dendrobatinae</taxon>
        <taxon>Ranitomeya</taxon>
    </lineage>
</organism>
<keyword evidence="2" id="KW-1185">Reference proteome</keyword>
<protein>
    <submittedName>
        <fullName evidence="1">Uncharacterized protein</fullName>
    </submittedName>
</protein>
<comment type="caution">
    <text evidence="1">The sequence shown here is derived from an EMBL/GenBank/DDBJ whole genome shotgun (WGS) entry which is preliminary data.</text>
</comment>
<dbReference type="Proteomes" id="UP001176940">
    <property type="component" value="Unassembled WGS sequence"/>
</dbReference>
<name>A0ABN9L8W8_9NEOB</name>
<evidence type="ECO:0000313" key="2">
    <source>
        <dbReference type="Proteomes" id="UP001176940"/>
    </source>
</evidence>
<evidence type="ECO:0000313" key="1">
    <source>
        <dbReference type="EMBL" id="CAJ0934812.1"/>
    </source>
</evidence>
<dbReference type="EMBL" id="CAUEEQ010010801">
    <property type="protein sequence ID" value="CAJ0934812.1"/>
    <property type="molecule type" value="Genomic_DNA"/>
</dbReference>
<reference evidence="1" key="1">
    <citation type="submission" date="2023-07" db="EMBL/GenBank/DDBJ databases">
        <authorList>
            <person name="Stuckert A."/>
        </authorList>
    </citation>
    <scope>NUCLEOTIDE SEQUENCE</scope>
</reference>
<gene>
    <name evidence="1" type="ORF">RIMI_LOCUS6086984</name>
</gene>
<accession>A0ABN9L8W8</accession>